<gene>
    <name evidence="2" type="ORF">B0I28_103338</name>
</gene>
<dbReference type="InterPro" id="IPR036291">
    <property type="entry name" value="NAD(P)-bd_dom_sf"/>
</dbReference>
<dbReference type="EMBL" id="PVTJ01000003">
    <property type="protein sequence ID" value="PRY59864.1"/>
    <property type="molecule type" value="Genomic_DNA"/>
</dbReference>
<accession>A0A2T0UPN2</accession>
<dbReference type="AlphaFoldDB" id="A0A2T0UPN2"/>
<proteinExistence type="predicted"/>
<dbReference type="Pfam" id="PF13460">
    <property type="entry name" value="NAD_binding_10"/>
    <property type="match status" value="1"/>
</dbReference>
<evidence type="ECO:0000259" key="1">
    <source>
        <dbReference type="Pfam" id="PF13460"/>
    </source>
</evidence>
<protein>
    <submittedName>
        <fullName evidence="2">Uncharacterized protein YbjT (DUF2867 family)</fullName>
    </submittedName>
</protein>
<dbReference type="Gene3D" id="3.40.50.720">
    <property type="entry name" value="NAD(P)-binding Rossmann-like Domain"/>
    <property type="match status" value="1"/>
</dbReference>
<evidence type="ECO:0000313" key="3">
    <source>
        <dbReference type="Proteomes" id="UP000238176"/>
    </source>
</evidence>
<dbReference type="SUPFAM" id="SSF51735">
    <property type="entry name" value="NAD(P)-binding Rossmann-fold domains"/>
    <property type="match status" value="1"/>
</dbReference>
<dbReference type="Gene3D" id="3.90.25.10">
    <property type="entry name" value="UDP-galactose 4-epimerase, domain 1"/>
    <property type="match status" value="1"/>
</dbReference>
<dbReference type="RefSeq" id="WP_106363767.1">
    <property type="nucleotide sequence ID" value="NZ_PVTJ01000003.1"/>
</dbReference>
<dbReference type="PANTHER" id="PTHR43162">
    <property type="match status" value="1"/>
</dbReference>
<organism evidence="2 3">
    <name type="scientific">Glycomyces artemisiae</name>
    <dbReference type="NCBI Taxonomy" id="1076443"/>
    <lineage>
        <taxon>Bacteria</taxon>
        <taxon>Bacillati</taxon>
        <taxon>Actinomycetota</taxon>
        <taxon>Actinomycetes</taxon>
        <taxon>Glycomycetales</taxon>
        <taxon>Glycomycetaceae</taxon>
        <taxon>Glycomyces</taxon>
    </lineage>
</organism>
<dbReference type="OrthoDB" id="4457504at2"/>
<name>A0A2T0UPN2_9ACTN</name>
<reference evidence="2 3" key="1">
    <citation type="submission" date="2018-03" db="EMBL/GenBank/DDBJ databases">
        <title>Genomic Encyclopedia of Type Strains, Phase III (KMG-III): the genomes of soil and plant-associated and newly described type strains.</title>
        <authorList>
            <person name="Whitman W."/>
        </authorList>
    </citation>
    <scope>NUCLEOTIDE SEQUENCE [LARGE SCALE GENOMIC DNA]</scope>
    <source>
        <strain evidence="2 3">CGMCC 4.7067</strain>
    </source>
</reference>
<dbReference type="InterPro" id="IPR016040">
    <property type="entry name" value="NAD(P)-bd_dom"/>
</dbReference>
<dbReference type="InterPro" id="IPR051604">
    <property type="entry name" value="Ergot_Alk_Oxidoreductase"/>
</dbReference>
<dbReference type="PANTHER" id="PTHR43162:SF1">
    <property type="entry name" value="PRESTALK A DIFFERENTIATION PROTEIN A"/>
    <property type="match status" value="1"/>
</dbReference>
<sequence length="282" mass="30219">MSSSEPAYLVAGATGNVGGEVVKALVAQGRRVRALVRDAGRAKLPEGAEAAVGDLDRPDSLEPWLGGVEAVFLLPGFADMPGVYERLRAAGVERVVQLSGSSTDVGNPENAVTAMMIRSEAAARESGLQWTALRPSGFMSNTLRWLPQLREGDVVRAPWGDVPVACIDPADIAAVAVAALTDDAHDGRVYRLSGPTAMVPAEQIAVLGEVLGRPLRFEGLTLEETRAELEATMPDKYVRAFWEFYVDGTLDESGVFPDVERVTGRPPRTFEEWAQGHSGDFT</sequence>
<keyword evidence="3" id="KW-1185">Reference proteome</keyword>
<comment type="caution">
    <text evidence="2">The sequence shown here is derived from an EMBL/GenBank/DDBJ whole genome shotgun (WGS) entry which is preliminary data.</text>
</comment>
<dbReference type="Proteomes" id="UP000238176">
    <property type="component" value="Unassembled WGS sequence"/>
</dbReference>
<feature type="domain" description="NAD(P)-binding" evidence="1">
    <location>
        <begin position="12"/>
        <end position="182"/>
    </location>
</feature>
<evidence type="ECO:0000313" key="2">
    <source>
        <dbReference type="EMBL" id="PRY59864.1"/>
    </source>
</evidence>